<accession>A0A843UCC7</accession>
<comment type="caution">
    <text evidence="1">The sequence shown here is derived from an EMBL/GenBank/DDBJ whole genome shotgun (WGS) entry which is preliminary data.</text>
</comment>
<proteinExistence type="predicted"/>
<evidence type="ECO:0000313" key="2">
    <source>
        <dbReference type="Proteomes" id="UP000652761"/>
    </source>
</evidence>
<reference evidence="1" key="1">
    <citation type="submission" date="2017-07" db="EMBL/GenBank/DDBJ databases">
        <title>Taro Niue Genome Assembly and Annotation.</title>
        <authorList>
            <person name="Atibalentja N."/>
            <person name="Keating K."/>
            <person name="Fields C.J."/>
        </authorList>
    </citation>
    <scope>NUCLEOTIDE SEQUENCE</scope>
    <source>
        <strain evidence="1">Niue_2</strain>
        <tissue evidence="1">Leaf</tissue>
    </source>
</reference>
<dbReference type="EMBL" id="NMUH01000464">
    <property type="protein sequence ID" value="MQL79570.1"/>
    <property type="molecule type" value="Genomic_DNA"/>
</dbReference>
<dbReference type="AlphaFoldDB" id="A0A843UCC7"/>
<dbReference type="OrthoDB" id="2020070at2759"/>
<evidence type="ECO:0000313" key="1">
    <source>
        <dbReference type="EMBL" id="MQL79570.1"/>
    </source>
</evidence>
<gene>
    <name evidence="1" type="ORF">Taro_012022</name>
</gene>
<protein>
    <submittedName>
        <fullName evidence="1">Uncharacterized protein</fullName>
    </submittedName>
</protein>
<dbReference type="Proteomes" id="UP000652761">
    <property type="component" value="Unassembled WGS sequence"/>
</dbReference>
<sequence length="237" mass="27296">MSPSVDLSTKPDRLLLGHQHRPNWKQRALPSFQDNAIALNPAEVCEQEQIDFQQKKNALKTFGAETLFDLTSMNSKWSKNGPNMMPFHNVWVLSFDSPNKLGLRRIVESYNDSRISFISSSYDFKYYGRFQIPLQYEAEFINILDDDMIPSKKILEILSHVGGTDNHKKFRSKEAGLYLPDPAYDMTVDKIERQLLRAAGGPERQGDMGDYSEHRVASVFETTVIFKDILQVQDDQW</sequence>
<name>A0A843UCC7_COLES</name>
<organism evidence="1 2">
    <name type="scientific">Colocasia esculenta</name>
    <name type="common">Wild taro</name>
    <name type="synonym">Arum esculentum</name>
    <dbReference type="NCBI Taxonomy" id="4460"/>
    <lineage>
        <taxon>Eukaryota</taxon>
        <taxon>Viridiplantae</taxon>
        <taxon>Streptophyta</taxon>
        <taxon>Embryophyta</taxon>
        <taxon>Tracheophyta</taxon>
        <taxon>Spermatophyta</taxon>
        <taxon>Magnoliopsida</taxon>
        <taxon>Liliopsida</taxon>
        <taxon>Araceae</taxon>
        <taxon>Aroideae</taxon>
        <taxon>Colocasieae</taxon>
        <taxon>Colocasia</taxon>
    </lineage>
</organism>
<keyword evidence="2" id="KW-1185">Reference proteome</keyword>